<reference evidence="1 2" key="1">
    <citation type="submission" date="2015-09" db="EMBL/GenBank/DDBJ databases">
        <title>Sorangium comparison.</title>
        <authorList>
            <person name="Zaburannyi N."/>
            <person name="Bunk B."/>
            <person name="Overmann J."/>
            <person name="Mueller R."/>
        </authorList>
    </citation>
    <scope>NUCLEOTIDE SEQUENCE [LARGE SCALE GENOMIC DNA]</scope>
    <source>
        <strain evidence="1 2">So ce836</strain>
    </source>
</reference>
<dbReference type="Proteomes" id="UP000295497">
    <property type="component" value="Chromosome"/>
</dbReference>
<sequence>MTAREMLDGKPCRAQGHIECVGRFVAIGLSLAIAAAGCADAPDTVAEGPEAVEAETAAAQTELSSVLASTLVLNAIADSGPYGFARREFVFVDRSRPTRPNNGFPGAPSRTLPTVVWYPAKSRSASPPGGDRAPVAHGRFPLLAYGHGFASPGGDARPYAEHLASHGYIVAAPLFPLTRADAPGGPTSSDYANQPADLEFVMQQIEGLDGADADLARAVLPDHRGVFGFSAGGLTALLAAYHPVLQIDVRSAVAYAPASCFLGPATYGRALPVTIVSGTADELAPIVGPLKVFDQAPPPVTLVKLLGGNHTGFLNMDIPDVENTDTVLCELVQSMGGISGGSEQLFEDLTRGVGPGAVDPGGCDEFPFCGTRFTQTMEAARQLTIARAVTLAHFDATLKGRLLRVGLVVPALEAAPDVVLKIKR</sequence>
<dbReference type="EMBL" id="CP012672">
    <property type="protein sequence ID" value="AUX32556.1"/>
    <property type="molecule type" value="Genomic_DNA"/>
</dbReference>
<gene>
    <name evidence="1" type="ORF">SOCE836_046970</name>
</gene>
<protein>
    <submittedName>
        <fullName evidence="1">Uncharacterized protein</fullName>
    </submittedName>
</protein>
<accession>A0A4P2QRB2</accession>
<dbReference type="InterPro" id="IPR029058">
    <property type="entry name" value="AB_hydrolase_fold"/>
</dbReference>
<dbReference type="AlphaFoldDB" id="A0A4P2QRB2"/>
<evidence type="ECO:0000313" key="2">
    <source>
        <dbReference type="Proteomes" id="UP000295497"/>
    </source>
</evidence>
<evidence type="ECO:0000313" key="1">
    <source>
        <dbReference type="EMBL" id="AUX32556.1"/>
    </source>
</evidence>
<name>A0A4P2QRB2_SORCE</name>
<proteinExistence type="predicted"/>
<organism evidence="1 2">
    <name type="scientific">Sorangium cellulosum</name>
    <name type="common">Polyangium cellulosum</name>
    <dbReference type="NCBI Taxonomy" id="56"/>
    <lineage>
        <taxon>Bacteria</taxon>
        <taxon>Pseudomonadati</taxon>
        <taxon>Myxococcota</taxon>
        <taxon>Polyangia</taxon>
        <taxon>Polyangiales</taxon>
        <taxon>Polyangiaceae</taxon>
        <taxon>Sorangium</taxon>
    </lineage>
</organism>
<dbReference type="Gene3D" id="3.40.50.1820">
    <property type="entry name" value="alpha/beta hydrolase"/>
    <property type="match status" value="1"/>
</dbReference>
<dbReference type="SUPFAM" id="SSF53474">
    <property type="entry name" value="alpha/beta-Hydrolases"/>
    <property type="match status" value="1"/>
</dbReference>